<comment type="caution">
    <text evidence="1">The sequence shown here is derived from an EMBL/GenBank/DDBJ whole genome shotgun (WGS) entry which is preliminary data.</text>
</comment>
<keyword evidence="2" id="KW-1185">Reference proteome</keyword>
<dbReference type="EMBL" id="JAWPEI010000038">
    <property type="protein sequence ID" value="KAK4706936.1"/>
    <property type="molecule type" value="Genomic_DNA"/>
</dbReference>
<reference evidence="1 2" key="1">
    <citation type="submission" date="2023-10" db="EMBL/GenBank/DDBJ databases">
        <title>Genome-Wide Identification Analysis in wild type Solanum Pinnatisectum Reveals Some Genes Defensing Phytophthora Infestans.</title>
        <authorList>
            <person name="Sun C."/>
        </authorList>
    </citation>
    <scope>NUCLEOTIDE SEQUENCE [LARGE SCALE GENOMIC DNA]</scope>
    <source>
        <strain evidence="1">LQN</strain>
        <tissue evidence="1">Leaf</tissue>
    </source>
</reference>
<sequence length="88" mass="9826">MGFSRLSCPIVPFNSLGTSSILLLPSYKHTYFQKAIVTTTSDEMVNLLCSCSNLLDIETIEITNKHTCQVFSLTLLFQLPTRPNFPSP</sequence>
<dbReference type="AlphaFoldDB" id="A0AAV9K0T6"/>
<evidence type="ECO:0000313" key="1">
    <source>
        <dbReference type="EMBL" id="KAK4706936.1"/>
    </source>
</evidence>
<accession>A0AAV9K0T6</accession>
<dbReference type="Proteomes" id="UP001311915">
    <property type="component" value="Unassembled WGS sequence"/>
</dbReference>
<proteinExistence type="predicted"/>
<protein>
    <submittedName>
        <fullName evidence="1">Uncharacterized protein</fullName>
    </submittedName>
</protein>
<gene>
    <name evidence="1" type="ORF">R3W88_033497</name>
</gene>
<organism evidence="1 2">
    <name type="scientific">Solanum pinnatisectum</name>
    <name type="common">tansyleaf nightshade</name>
    <dbReference type="NCBI Taxonomy" id="50273"/>
    <lineage>
        <taxon>Eukaryota</taxon>
        <taxon>Viridiplantae</taxon>
        <taxon>Streptophyta</taxon>
        <taxon>Embryophyta</taxon>
        <taxon>Tracheophyta</taxon>
        <taxon>Spermatophyta</taxon>
        <taxon>Magnoliopsida</taxon>
        <taxon>eudicotyledons</taxon>
        <taxon>Gunneridae</taxon>
        <taxon>Pentapetalae</taxon>
        <taxon>asterids</taxon>
        <taxon>lamiids</taxon>
        <taxon>Solanales</taxon>
        <taxon>Solanaceae</taxon>
        <taxon>Solanoideae</taxon>
        <taxon>Solaneae</taxon>
        <taxon>Solanum</taxon>
    </lineage>
</organism>
<name>A0AAV9K0T6_9SOLN</name>
<evidence type="ECO:0000313" key="2">
    <source>
        <dbReference type="Proteomes" id="UP001311915"/>
    </source>
</evidence>